<accession>A0A3A8JVF0</accession>
<evidence type="ECO:0000313" key="3">
    <source>
        <dbReference type="Proteomes" id="UP000268094"/>
    </source>
</evidence>
<evidence type="ECO:0000313" key="2">
    <source>
        <dbReference type="EMBL" id="RKG93543.1"/>
    </source>
</evidence>
<dbReference type="AlphaFoldDB" id="A0A3A8JVF0"/>
<evidence type="ECO:0000256" key="1">
    <source>
        <dbReference type="SAM" id="SignalP"/>
    </source>
</evidence>
<dbReference type="Proteomes" id="UP000268094">
    <property type="component" value="Unassembled WGS sequence"/>
</dbReference>
<organism evidence="2 3">
    <name type="scientific">Corallococcus terminator</name>
    <dbReference type="NCBI Taxonomy" id="2316733"/>
    <lineage>
        <taxon>Bacteria</taxon>
        <taxon>Pseudomonadati</taxon>
        <taxon>Myxococcota</taxon>
        <taxon>Myxococcia</taxon>
        <taxon>Myxococcales</taxon>
        <taxon>Cystobacterineae</taxon>
        <taxon>Myxococcaceae</taxon>
        <taxon>Corallococcus</taxon>
    </lineage>
</organism>
<proteinExistence type="predicted"/>
<dbReference type="EMBL" id="RAVZ01000007">
    <property type="protein sequence ID" value="RKG93543.1"/>
    <property type="molecule type" value="Genomic_DNA"/>
</dbReference>
<gene>
    <name evidence="2" type="ORF">D7V88_02320</name>
</gene>
<comment type="caution">
    <text evidence="2">The sequence shown here is derived from an EMBL/GenBank/DDBJ whole genome shotgun (WGS) entry which is preliminary data.</text>
</comment>
<evidence type="ECO:0008006" key="4">
    <source>
        <dbReference type="Google" id="ProtNLM"/>
    </source>
</evidence>
<name>A0A3A8JVF0_9BACT</name>
<feature type="chain" id="PRO_5017444190" description="Outer membrane protein beta-barrel domain-containing protein" evidence="1">
    <location>
        <begin position="27"/>
        <end position="224"/>
    </location>
</feature>
<sequence length="224" mass="24308">MTGVQHMVSIQKLGLLLSLVSTSVFAQEAIATGAVPVARRNVLSVSVPVGQSQLSLEGEHVLSERVSVGLGVFVSVYEYQRRWENVPVEELEGQNHGSWQAGLSPAVRFFLTGTAPQGLWVSPRLEVGYGRDSIKRTGTEVVNQAFDESQHETLSLGGSGVLGYSMVLESGFTARAGLGLGVRREFASHEYFSQDSQGRTSLDKSKDSSWSLTQQLLFSLGWAF</sequence>
<keyword evidence="1" id="KW-0732">Signal</keyword>
<feature type="signal peptide" evidence="1">
    <location>
        <begin position="1"/>
        <end position="26"/>
    </location>
</feature>
<protein>
    <recommendedName>
        <fullName evidence="4">Outer membrane protein beta-barrel domain-containing protein</fullName>
    </recommendedName>
</protein>
<reference evidence="3" key="1">
    <citation type="submission" date="2018-09" db="EMBL/GenBank/DDBJ databases">
        <authorList>
            <person name="Livingstone P.G."/>
            <person name="Whitworth D.E."/>
        </authorList>
    </citation>
    <scope>NUCLEOTIDE SEQUENCE [LARGE SCALE GENOMIC DNA]</scope>
    <source>
        <strain evidence="3">CA054A</strain>
    </source>
</reference>
<keyword evidence="3" id="KW-1185">Reference proteome</keyword>